<keyword evidence="2" id="KW-1185">Reference proteome</keyword>
<dbReference type="AlphaFoldDB" id="A0A086Y136"/>
<dbReference type="STRING" id="195105.CN97_19490"/>
<proteinExistence type="predicted"/>
<evidence type="ECO:0000313" key="1">
    <source>
        <dbReference type="EMBL" id="KFI27986.1"/>
    </source>
</evidence>
<sequence length="132" mass="14296">MARLKLKTGESYRSVGAALLEMAEAVRRDTPEQRFSPDRGVELSERFKALFDERFVDGPPTLLKTGDDGPVEDGVHLVLHFDRTVSEGGKTMRIVNVAVPDFTGKGRIDRDTGLSGIAEEAIGFVTICGCAG</sequence>
<dbReference type="RefSeq" id="WP_035712293.1">
    <property type="nucleotide sequence ID" value="NZ_CAMIFG010000154.1"/>
</dbReference>
<dbReference type="Proteomes" id="UP000028826">
    <property type="component" value="Unassembled WGS sequence"/>
</dbReference>
<reference evidence="1 2" key="1">
    <citation type="submission" date="2014-03" db="EMBL/GenBank/DDBJ databases">
        <title>Genome of Haematobacter massiliensis CCUG 47968.</title>
        <authorList>
            <person name="Wang D."/>
            <person name="Wang G."/>
        </authorList>
    </citation>
    <scope>NUCLEOTIDE SEQUENCE [LARGE SCALE GENOMIC DNA]</scope>
    <source>
        <strain evidence="1 2">CCUG 47968</strain>
    </source>
</reference>
<dbReference type="EMBL" id="JGYG01000009">
    <property type="protein sequence ID" value="KFI27986.1"/>
    <property type="molecule type" value="Genomic_DNA"/>
</dbReference>
<comment type="caution">
    <text evidence="1">The sequence shown here is derived from an EMBL/GenBank/DDBJ whole genome shotgun (WGS) entry which is preliminary data.</text>
</comment>
<gene>
    <name evidence="1" type="ORF">CN97_19490</name>
</gene>
<dbReference type="OrthoDB" id="7870537at2"/>
<name>A0A086Y136_9RHOB</name>
<evidence type="ECO:0000313" key="2">
    <source>
        <dbReference type="Proteomes" id="UP000028826"/>
    </source>
</evidence>
<organism evidence="1 2">
    <name type="scientific">Haematobacter massiliensis</name>
    <dbReference type="NCBI Taxonomy" id="195105"/>
    <lineage>
        <taxon>Bacteria</taxon>
        <taxon>Pseudomonadati</taxon>
        <taxon>Pseudomonadota</taxon>
        <taxon>Alphaproteobacteria</taxon>
        <taxon>Rhodobacterales</taxon>
        <taxon>Paracoccaceae</taxon>
        <taxon>Haematobacter</taxon>
    </lineage>
</organism>
<accession>A0A086Y136</accession>
<protein>
    <submittedName>
        <fullName evidence="1">Uncharacterized protein</fullName>
    </submittedName>
</protein>